<keyword evidence="4" id="KW-1185">Reference proteome</keyword>
<dbReference type="Gene3D" id="2.60.420.10">
    <property type="entry name" value="Maltose phosphorylase, domain 3"/>
    <property type="match status" value="1"/>
</dbReference>
<feature type="signal peptide" evidence="1">
    <location>
        <begin position="1"/>
        <end position="21"/>
    </location>
</feature>
<evidence type="ECO:0000259" key="2">
    <source>
        <dbReference type="Pfam" id="PF17389"/>
    </source>
</evidence>
<evidence type="ECO:0000313" key="4">
    <source>
        <dbReference type="Proteomes" id="UP000469558"/>
    </source>
</evidence>
<dbReference type="Pfam" id="PF17389">
    <property type="entry name" value="Bac_rhamnosid6H"/>
    <property type="match status" value="1"/>
</dbReference>
<organism evidence="3 4">
    <name type="scientific">Lachnellula suecica</name>
    <dbReference type="NCBI Taxonomy" id="602035"/>
    <lineage>
        <taxon>Eukaryota</taxon>
        <taxon>Fungi</taxon>
        <taxon>Dikarya</taxon>
        <taxon>Ascomycota</taxon>
        <taxon>Pezizomycotina</taxon>
        <taxon>Leotiomycetes</taxon>
        <taxon>Helotiales</taxon>
        <taxon>Lachnaceae</taxon>
        <taxon>Lachnellula</taxon>
    </lineage>
</organism>
<dbReference type="GO" id="GO:0003824">
    <property type="term" value="F:catalytic activity"/>
    <property type="evidence" value="ECO:0007669"/>
    <property type="project" value="UniProtKB-ARBA"/>
</dbReference>
<dbReference type="OrthoDB" id="10036721at2759"/>
<keyword evidence="1" id="KW-0732">Signal</keyword>
<comment type="caution">
    <text evidence="3">The sequence shown here is derived from an EMBL/GenBank/DDBJ whole genome shotgun (WGS) entry which is preliminary data.</text>
</comment>
<dbReference type="Gene3D" id="1.50.10.10">
    <property type="match status" value="1"/>
</dbReference>
<name>A0A8T9CHU3_9HELO</name>
<feature type="domain" description="Alpha-L-rhamnosidase six-hairpin glycosidase" evidence="2">
    <location>
        <begin position="233"/>
        <end position="465"/>
    </location>
</feature>
<dbReference type="InterPro" id="IPR012341">
    <property type="entry name" value="6hp_glycosidase-like_sf"/>
</dbReference>
<protein>
    <recommendedName>
        <fullName evidence="2">Alpha-L-rhamnosidase six-hairpin glycosidase domain-containing protein</fullName>
    </recommendedName>
</protein>
<dbReference type="EMBL" id="QGMK01000336">
    <property type="protein sequence ID" value="TVY82323.1"/>
    <property type="molecule type" value="Genomic_DNA"/>
</dbReference>
<evidence type="ECO:0000313" key="3">
    <source>
        <dbReference type="EMBL" id="TVY82323.1"/>
    </source>
</evidence>
<proteinExistence type="predicted"/>
<dbReference type="InterPro" id="IPR008928">
    <property type="entry name" value="6-hairpin_glycosidase_sf"/>
</dbReference>
<dbReference type="Proteomes" id="UP000469558">
    <property type="component" value="Unassembled WGS sequence"/>
</dbReference>
<sequence>MRRPLQEALVGLVFYFKACSAVPYSDYILAPSSRTIIPTSVRSVNGTITNIQSLTTANGSATFQGVSSVTFDFQRNIAGIVSLDIGSSSSDDAFLGVTFTESSLWICSQASDATADSGLDEPLWFHVGNGSSIYTAEPKHQRGAFRYMTLTGNTSATVEVKGVGIYFTAAPSQDLQAYSGYFHSNDELLNRVWYSGAYTNQLCSIDPNYGDAIPFFNEAIETNPDGFDKWWSNYTVTNGTSATVDGAKRDRLVWPGDMVISIPSIFVSTNDLYSVINSLESLLRLQMPNGMLPYAGAPFTTSGIEFISFTYHLHNLIAMAYYYQYSGDLSWLSSHWDQFKLGIEWSLSSVDSTGLMNVTSSSDWLRSGMGGHNIEANAILYYTLNLGLDLASILNDSSITTTWSNYSTNIKSAAYDLLWDDSTGLYRDNETTSLYPQDGNSWAIKANLTIDDQQASAITAALQSRWGTYGAPAPEAGETVSPFISGFEVESHFLSGNATSALDLVRLEWGFMLNDPRMTNSTFIEGYSTNGSLHYAPYENDPRVSHAHGWSTGPTSLLSFYVAGLHLTSAQGKTWKIAPQIGDLTSVDAGFSSALGAFQSSISAGAEGELTAFSFSVPNGTSGDVSLPGVGGTLVSGAQRVVLSNGEAKGLAGGAWVLELSK</sequence>
<dbReference type="PANTHER" id="PTHR34987">
    <property type="entry name" value="C, PUTATIVE (AFU_ORTHOLOGUE AFUA_3G02880)-RELATED"/>
    <property type="match status" value="1"/>
</dbReference>
<dbReference type="InterPro" id="IPR035396">
    <property type="entry name" value="Bac_rhamnosid6H"/>
</dbReference>
<reference evidence="3 4" key="1">
    <citation type="submission" date="2018-05" db="EMBL/GenBank/DDBJ databases">
        <title>Genome sequencing and assembly of the regulated plant pathogen Lachnellula willkommii and related sister species for the development of diagnostic species identification markers.</title>
        <authorList>
            <person name="Giroux E."/>
            <person name="Bilodeau G."/>
        </authorList>
    </citation>
    <scope>NUCLEOTIDE SEQUENCE [LARGE SCALE GENOMIC DNA]</scope>
    <source>
        <strain evidence="3 4">CBS 268.59</strain>
    </source>
</reference>
<feature type="chain" id="PRO_5035777142" description="Alpha-L-rhamnosidase six-hairpin glycosidase domain-containing protein" evidence="1">
    <location>
        <begin position="22"/>
        <end position="662"/>
    </location>
</feature>
<accession>A0A8T9CHU3</accession>
<evidence type="ECO:0000256" key="1">
    <source>
        <dbReference type="SAM" id="SignalP"/>
    </source>
</evidence>
<dbReference type="GO" id="GO:0005975">
    <property type="term" value="P:carbohydrate metabolic process"/>
    <property type="evidence" value="ECO:0007669"/>
    <property type="project" value="InterPro"/>
</dbReference>
<dbReference type="PANTHER" id="PTHR34987:SF6">
    <property type="entry name" value="ALPHA-L-RHAMNOSIDASE SIX-HAIRPIN GLYCOSIDASE DOMAIN-CONTAINING PROTEIN"/>
    <property type="match status" value="1"/>
</dbReference>
<dbReference type="SUPFAM" id="SSF48208">
    <property type="entry name" value="Six-hairpin glycosidases"/>
    <property type="match status" value="1"/>
</dbReference>
<gene>
    <name evidence="3" type="ORF">LSUE1_G005223</name>
</gene>
<dbReference type="AlphaFoldDB" id="A0A8T9CHU3"/>